<keyword evidence="1" id="KW-0812">Transmembrane</keyword>
<evidence type="ECO:0000313" key="3">
    <source>
        <dbReference type="Proteomes" id="UP000408482"/>
    </source>
</evidence>
<feature type="transmembrane region" description="Helical" evidence="1">
    <location>
        <begin position="6"/>
        <end position="22"/>
    </location>
</feature>
<keyword evidence="3" id="KW-1185">Reference proteome</keyword>
<reference evidence="2 3" key="1">
    <citation type="submission" date="2019-07" db="EMBL/GenBank/DDBJ databases">
        <authorList>
            <person name="Hibberd C M."/>
            <person name="Gehrig L. J."/>
            <person name="Chang H.-W."/>
            <person name="Venkatesh S."/>
        </authorList>
    </citation>
    <scope>NUCLEOTIDE SEQUENCE [LARGE SCALE GENOMIC DNA]</scope>
    <source>
        <strain evidence="2">Blautia_luti_SSTS_Bg7063</strain>
    </source>
</reference>
<dbReference type="Pfam" id="PF06961">
    <property type="entry name" value="DUF1294"/>
    <property type="match status" value="1"/>
</dbReference>
<dbReference type="RefSeq" id="WP_022427174.1">
    <property type="nucleotide sequence ID" value="NZ_CABHMX010000001.1"/>
</dbReference>
<protein>
    <recommendedName>
        <fullName evidence="4">DUF1294 domain-containing protein</fullName>
    </recommendedName>
</protein>
<accession>A0A564W3W8</accession>
<dbReference type="Proteomes" id="UP000408482">
    <property type="component" value="Unassembled WGS sequence"/>
</dbReference>
<keyword evidence="1" id="KW-0472">Membrane</keyword>
<feature type="transmembrane region" description="Helical" evidence="1">
    <location>
        <begin position="65"/>
        <end position="89"/>
    </location>
</feature>
<keyword evidence="1" id="KW-1133">Transmembrane helix</keyword>
<gene>
    <name evidence="2" type="ORF">RSSSTS7063_00109</name>
</gene>
<evidence type="ECO:0000313" key="2">
    <source>
        <dbReference type="EMBL" id="VUX39515.1"/>
    </source>
</evidence>
<dbReference type="InterPro" id="IPR010718">
    <property type="entry name" value="DUF1294"/>
</dbReference>
<evidence type="ECO:0008006" key="4">
    <source>
        <dbReference type="Google" id="ProtNLM"/>
    </source>
</evidence>
<dbReference type="AlphaFoldDB" id="A0A564W3W8"/>
<sequence length="90" mass="10249">MNDYIYYYLLAVNILAFVLFGVDKQKARRNKWRIPEKTLILSAVIGGSVGAILGMRFFHHKTRKARFAIGVPVILLVQIGVVCLVQWAMK</sequence>
<dbReference type="EMBL" id="CABHNW010000119">
    <property type="protein sequence ID" value="VUX39515.1"/>
    <property type="molecule type" value="Genomic_DNA"/>
</dbReference>
<evidence type="ECO:0000256" key="1">
    <source>
        <dbReference type="SAM" id="Phobius"/>
    </source>
</evidence>
<feature type="transmembrane region" description="Helical" evidence="1">
    <location>
        <begin position="38"/>
        <end position="59"/>
    </location>
</feature>
<name>A0A564W3W8_9FIRM</name>
<proteinExistence type="predicted"/>
<organism evidence="2 3">
    <name type="scientific">Blautia luti</name>
    <dbReference type="NCBI Taxonomy" id="89014"/>
    <lineage>
        <taxon>Bacteria</taxon>
        <taxon>Bacillati</taxon>
        <taxon>Bacillota</taxon>
        <taxon>Clostridia</taxon>
        <taxon>Lachnospirales</taxon>
        <taxon>Lachnospiraceae</taxon>
        <taxon>Blautia</taxon>
    </lineage>
</organism>